<evidence type="ECO:0000256" key="7">
    <source>
        <dbReference type="ARBA" id="ARBA00009789"/>
    </source>
</evidence>
<name>A0A443LI95_9RHOB</name>
<comment type="similarity">
    <text evidence="7">Belongs to the IspD/TarI cytidylyltransferase family. IspD subfamily.</text>
</comment>
<dbReference type="InterPro" id="IPR003526">
    <property type="entry name" value="MECDP_synthase"/>
</dbReference>
<feature type="binding site" evidence="14">
    <location>
        <position position="232"/>
    </location>
    <ligand>
        <name>a divalent metal cation</name>
        <dbReference type="ChEBI" id="CHEBI:60240"/>
    </ligand>
</feature>
<comment type="caution">
    <text evidence="14">Lacks conserved residue(s) required for the propagation of feature annotation.</text>
</comment>
<dbReference type="EMBL" id="SAVA01000014">
    <property type="protein sequence ID" value="RWR48833.1"/>
    <property type="molecule type" value="Genomic_DNA"/>
</dbReference>
<feature type="site" description="Transition state stabilizer" evidence="14">
    <location>
        <position position="355"/>
    </location>
</feature>
<feature type="binding site" evidence="14">
    <location>
        <begin position="230"/>
        <end position="232"/>
    </location>
    <ligand>
        <name>4-CDP-2-C-methyl-D-erythritol 2-phosphate</name>
        <dbReference type="ChEBI" id="CHEBI:57919"/>
    </ligand>
</feature>
<feature type="binding site" evidence="14">
    <location>
        <begin position="354"/>
        <end position="357"/>
    </location>
    <ligand>
        <name>4-CDP-2-C-methyl-D-erythritol 2-phosphate</name>
        <dbReference type="ChEBI" id="CHEBI:57919"/>
    </ligand>
</feature>
<dbReference type="EC" id="4.6.1.12" evidence="14"/>
<evidence type="ECO:0000256" key="11">
    <source>
        <dbReference type="ARBA" id="ARBA00023229"/>
    </source>
</evidence>
<evidence type="ECO:0000256" key="9">
    <source>
        <dbReference type="ARBA" id="ARBA00022695"/>
    </source>
</evidence>
<evidence type="ECO:0000256" key="3">
    <source>
        <dbReference type="ARBA" id="ARBA00001968"/>
    </source>
</evidence>
<dbReference type="UniPathway" id="UPA00056">
    <property type="reaction ID" value="UER00093"/>
</dbReference>
<keyword evidence="9 14" id="KW-0548">Nucleotidyltransferase</keyword>
<keyword evidence="13 14" id="KW-0511">Multifunctional enzyme</keyword>
<feature type="region of interest" description="2-C-methyl-D-erythritol 4-phosphate cytidylyltransferase" evidence="14">
    <location>
        <begin position="1"/>
        <end position="223"/>
    </location>
</feature>
<dbReference type="HAMAP" id="MF_00107">
    <property type="entry name" value="IspF"/>
    <property type="match status" value="1"/>
</dbReference>
<dbReference type="PANTHER" id="PTHR43181:SF1">
    <property type="entry name" value="2-C-METHYL-D-ERYTHRITOL 2,4-CYCLODIPHOSPHATE SYNTHASE, CHLOROPLASTIC"/>
    <property type="match status" value="1"/>
</dbReference>
<dbReference type="CDD" id="cd02516">
    <property type="entry name" value="CDP-ME_synthetase"/>
    <property type="match status" value="1"/>
</dbReference>
<proteinExistence type="inferred from homology"/>
<dbReference type="CDD" id="cd00554">
    <property type="entry name" value="MECDP_synthase"/>
    <property type="match status" value="1"/>
</dbReference>
<dbReference type="GO" id="GO:0019288">
    <property type="term" value="P:isopentenyl diphosphate biosynthetic process, methylerythritol 4-phosphate pathway"/>
    <property type="evidence" value="ECO:0007669"/>
    <property type="project" value="UniProtKB-UniRule"/>
</dbReference>
<evidence type="ECO:0000256" key="2">
    <source>
        <dbReference type="ARBA" id="ARBA00001282"/>
    </source>
</evidence>
<feature type="site" description="Transition state stabilizer" evidence="14">
    <location>
        <position position="22"/>
    </location>
</feature>
<dbReference type="GO" id="GO:0016114">
    <property type="term" value="P:terpenoid biosynthetic process"/>
    <property type="evidence" value="ECO:0007669"/>
    <property type="project" value="InterPro"/>
</dbReference>
<comment type="similarity">
    <text evidence="14">In the C-terminal section; belongs to the IspF family.</text>
</comment>
<comment type="caution">
    <text evidence="16">The sequence shown here is derived from an EMBL/GenBank/DDBJ whole genome shotgun (WGS) entry which is preliminary data.</text>
</comment>
<feature type="binding site" evidence="14">
    <location>
        <position position="364"/>
    </location>
    <ligand>
        <name>4-CDP-2-C-methyl-D-erythritol 2-phosphate</name>
        <dbReference type="ChEBI" id="CHEBI:57919"/>
    </ligand>
</feature>
<keyword evidence="11 14" id="KW-0414">Isoprene biosynthesis</keyword>
<keyword evidence="12 14" id="KW-0456">Lyase</keyword>
<dbReference type="NCBIfam" id="NF006899">
    <property type="entry name" value="PRK09382.1"/>
    <property type="match status" value="1"/>
</dbReference>
<evidence type="ECO:0000313" key="17">
    <source>
        <dbReference type="Proteomes" id="UP000288071"/>
    </source>
</evidence>
<dbReference type="RefSeq" id="WP_128157705.1">
    <property type="nucleotide sequence ID" value="NZ_JBHSOM010000018.1"/>
</dbReference>
<dbReference type="HAMAP" id="MF_01520">
    <property type="entry name" value="IspDF"/>
    <property type="match status" value="1"/>
</dbReference>
<dbReference type="Pfam" id="PF02542">
    <property type="entry name" value="YgbB"/>
    <property type="match status" value="1"/>
</dbReference>
<evidence type="ECO:0000256" key="14">
    <source>
        <dbReference type="HAMAP-Rule" id="MF_01520"/>
    </source>
</evidence>
<dbReference type="Proteomes" id="UP000288071">
    <property type="component" value="Unassembled WGS sequence"/>
</dbReference>
<reference evidence="16" key="2">
    <citation type="submission" date="2019-01" db="EMBL/GenBank/DDBJ databases">
        <authorList>
            <person name="Li Y."/>
        </authorList>
    </citation>
    <scope>NUCLEOTIDE SEQUENCE [LARGE SCALE GENOMIC DNA]</scope>
    <source>
        <strain evidence="16">CGMCC 1.12963</strain>
    </source>
</reference>
<dbReference type="HAMAP" id="MF_00108">
    <property type="entry name" value="IspD"/>
    <property type="match status" value="1"/>
</dbReference>
<dbReference type="AlphaFoldDB" id="A0A443LI95"/>
<comment type="catalytic activity">
    <reaction evidence="1 14">
        <text>4-CDP-2-C-methyl-D-erythritol 2-phosphate = 2-C-methyl-D-erythritol 2,4-cyclic diphosphate + CMP</text>
        <dbReference type="Rhea" id="RHEA:23864"/>
        <dbReference type="ChEBI" id="CHEBI:57919"/>
        <dbReference type="ChEBI" id="CHEBI:58483"/>
        <dbReference type="ChEBI" id="CHEBI:60377"/>
        <dbReference type="EC" id="4.6.1.12"/>
    </reaction>
</comment>
<dbReference type="Gene3D" id="3.90.550.10">
    <property type="entry name" value="Spore Coat Polysaccharide Biosynthesis Protein SpsA, Chain A"/>
    <property type="match status" value="1"/>
</dbReference>
<reference evidence="16" key="1">
    <citation type="submission" date="2019-01" db="EMBL/GenBank/DDBJ databases">
        <title>Sinorhodobacter populi sp. nov. isolated from the symptomatic bark tissue of Populus euramericana canker.</title>
        <authorList>
            <person name="Xu G."/>
        </authorList>
    </citation>
    <scope>NUCLEOTIDE SEQUENCE [LARGE SCALE GENOMIC DNA]</scope>
    <source>
        <strain evidence="16">CGMCC 1.12963</strain>
    </source>
</reference>
<evidence type="ECO:0000256" key="5">
    <source>
        <dbReference type="ARBA" id="ARBA00004787"/>
    </source>
</evidence>
<feature type="site" description="Transition state stabilizer" evidence="14">
    <location>
        <position position="15"/>
    </location>
</feature>
<dbReference type="InterPro" id="IPR034683">
    <property type="entry name" value="IspD/TarI"/>
</dbReference>
<comment type="pathway">
    <text evidence="5 14">Isoprenoid biosynthesis; isopentenyl diphosphate biosynthesis via DXP pathway; isopentenyl diphosphate from 1-deoxy-D-xylulose 5-phosphate: step 2/6.</text>
</comment>
<feature type="binding site" evidence="14">
    <location>
        <begin position="278"/>
        <end position="280"/>
    </location>
    <ligand>
        <name>4-CDP-2-C-methyl-D-erythritol 2-phosphate</name>
        <dbReference type="ChEBI" id="CHEBI:57919"/>
    </ligand>
</feature>
<feature type="region of interest" description="2-C-methyl-D-erythritol 2,4-cyclodiphosphate synthase" evidence="14">
    <location>
        <begin position="224"/>
        <end position="379"/>
    </location>
</feature>
<dbReference type="PANTHER" id="PTHR43181">
    <property type="entry name" value="2-C-METHYL-D-ERYTHRITOL 2,4-CYCLODIPHOSPHATE SYNTHASE, CHLOROPLASTIC"/>
    <property type="match status" value="1"/>
</dbReference>
<gene>
    <name evidence="14" type="primary">ispDF</name>
    <name evidence="16" type="ORF">EOW66_17885</name>
</gene>
<evidence type="ECO:0000256" key="8">
    <source>
        <dbReference type="ARBA" id="ARBA00022679"/>
    </source>
</evidence>
<comment type="pathway">
    <text evidence="4 14">Isoprenoid biosynthesis; isopentenyl diphosphate biosynthesis via DXP pathway; isopentenyl diphosphate from 1-deoxy-D-xylulose 5-phosphate: step 4/6.</text>
</comment>
<dbReference type="PROSITE" id="PS01350">
    <property type="entry name" value="ISPF"/>
    <property type="match status" value="1"/>
</dbReference>
<dbReference type="InterPro" id="IPR001228">
    <property type="entry name" value="IspD"/>
</dbReference>
<evidence type="ECO:0000313" key="16">
    <source>
        <dbReference type="EMBL" id="RWR48833.1"/>
    </source>
</evidence>
<dbReference type="EC" id="2.7.7.60" evidence="14"/>
<feature type="site" description="Positions MEP for the nucleophilic attack" evidence="14">
    <location>
        <position position="146"/>
    </location>
</feature>
<evidence type="ECO:0000256" key="1">
    <source>
        <dbReference type="ARBA" id="ARBA00000200"/>
    </source>
</evidence>
<organism evidence="16 17">
    <name type="scientific">Paenirhodobacter huangdaonensis</name>
    <dbReference type="NCBI Taxonomy" id="2501515"/>
    <lineage>
        <taxon>Bacteria</taxon>
        <taxon>Pseudomonadati</taxon>
        <taxon>Pseudomonadota</taxon>
        <taxon>Alphaproteobacteria</taxon>
        <taxon>Rhodobacterales</taxon>
        <taxon>Rhodobacter group</taxon>
        <taxon>Paenirhodobacter</taxon>
    </lineage>
</organism>
<feature type="site" description="Positions MEP for the nucleophilic attack" evidence="14">
    <location>
        <position position="199"/>
    </location>
</feature>
<dbReference type="GO" id="GO:0046872">
    <property type="term" value="F:metal ion binding"/>
    <property type="evidence" value="ECO:0007669"/>
    <property type="project" value="UniProtKB-KW"/>
</dbReference>
<comment type="similarity">
    <text evidence="6">Belongs to the IspF family.</text>
</comment>
<comment type="function">
    <text evidence="14">Bifunctional enzyme that catalyzes the formation of 4-diphosphocytidyl-2-C-methyl-D-erythritol from CTP and 2-C-methyl-D-erythritol 4-phosphate (MEP) (IspD), and catalyzes the conversion of 4-diphosphocytidyl-2-C-methyl-D-erythritol 2-phosphate (CDP-ME2P) to 2-C-methyl-D-erythritol 2,4-cyclodiphosphate (ME-CPP) with a corresponding release of cytidine 5-monophosphate (CMP) (IspF).</text>
</comment>
<feature type="binding site" evidence="14">
    <location>
        <position position="264"/>
    </location>
    <ligand>
        <name>a divalent metal cation</name>
        <dbReference type="ChEBI" id="CHEBI:60240"/>
    </ligand>
</feature>
<dbReference type="Gene3D" id="3.30.1330.50">
    <property type="entry name" value="2-C-methyl-D-erythritol 2,4-cyclodiphosphate synthase"/>
    <property type="match status" value="1"/>
</dbReference>
<accession>A0A443LI95</accession>
<feature type="binding site" evidence="14">
    <location>
        <position position="230"/>
    </location>
    <ligand>
        <name>a divalent metal cation</name>
        <dbReference type="ChEBI" id="CHEBI:60240"/>
    </ligand>
</feature>
<feature type="binding site" evidence="14">
    <location>
        <begin position="256"/>
        <end position="257"/>
    </location>
    <ligand>
        <name>4-CDP-2-C-methyl-D-erythritol 2-phosphate</name>
        <dbReference type="ChEBI" id="CHEBI:57919"/>
    </ligand>
</feature>
<evidence type="ECO:0000256" key="12">
    <source>
        <dbReference type="ARBA" id="ARBA00023239"/>
    </source>
</evidence>
<dbReference type="GO" id="GO:0008685">
    <property type="term" value="F:2-C-methyl-D-erythritol 2,4-cyclodiphosphate synthase activity"/>
    <property type="evidence" value="ECO:0007669"/>
    <property type="project" value="UniProtKB-UniRule"/>
</dbReference>
<evidence type="ECO:0000256" key="6">
    <source>
        <dbReference type="ARBA" id="ARBA00008480"/>
    </source>
</evidence>
<dbReference type="NCBIfam" id="TIGR00151">
    <property type="entry name" value="ispF"/>
    <property type="match status" value="1"/>
</dbReference>
<keyword evidence="10 14" id="KW-0479">Metal-binding</keyword>
<evidence type="ECO:0000256" key="4">
    <source>
        <dbReference type="ARBA" id="ARBA00004709"/>
    </source>
</evidence>
<feature type="binding site" evidence="14">
    <location>
        <position position="361"/>
    </location>
    <ligand>
        <name>4-CDP-2-C-methyl-D-erythritol 2-phosphate</name>
        <dbReference type="ChEBI" id="CHEBI:57919"/>
    </ligand>
</feature>
<feature type="site" description="Transition state stabilizer" evidence="14">
    <location>
        <position position="256"/>
    </location>
</feature>
<evidence type="ECO:0000256" key="13">
    <source>
        <dbReference type="ARBA" id="ARBA00023268"/>
    </source>
</evidence>
<dbReference type="InterPro" id="IPR029044">
    <property type="entry name" value="Nucleotide-diphossugar_trans"/>
</dbReference>
<comment type="cofactor">
    <cofactor evidence="3 14">
        <name>a divalent metal cation</name>
        <dbReference type="ChEBI" id="CHEBI:60240"/>
    </cofactor>
</comment>
<dbReference type="SUPFAM" id="SSF53448">
    <property type="entry name" value="Nucleotide-diphospho-sugar transferases"/>
    <property type="match status" value="1"/>
</dbReference>
<protein>
    <recommendedName>
        <fullName evidence="14">Bifunctional enzyme IspD/IspF</fullName>
    </recommendedName>
    <domain>
        <recommendedName>
            <fullName evidence="14">2-C-methyl-D-erythritol 4-phosphate cytidylyltransferase</fullName>
            <ecNumber evidence="14">2.7.7.60</ecNumber>
        </recommendedName>
        <alternativeName>
            <fullName evidence="14">4-diphosphocytidyl-2C-methyl-D-erythritol synthase</fullName>
        </alternativeName>
        <alternativeName>
            <fullName evidence="14">MEP cytidylyltransferase</fullName>
            <shortName evidence="14">MCT</shortName>
        </alternativeName>
    </domain>
    <domain>
        <recommendedName>
            <fullName evidence="14">2-C-methyl-D-erythritol 2,4-cyclodiphosphate synthase</fullName>
            <shortName evidence="14">MECDP-synthase</shortName>
            <shortName evidence="14">MECPP-synthase</shortName>
            <shortName evidence="14">MECPS</shortName>
            <ecNumber evidence="14">4.6.1.12</ecNumber>
        </recommendedName>
    </domain>
</protein>
<comment type="catalytic activity">
    <reaction evidence="2 14">
        <text>2-C-methyl-D-erythritol 4-phosphate + CTP + H(+) = 4-CDP-2-C-methyl-D-erythritol + diphosphate</text>
        <dbReference type="Rhea" id="RHEA:13429"/>
        <dbReference type="ChEBI" id="CHEBI:15378"/>
        <dbReference type="ChEBI" id="CHEBI:33019"/>
        <dbReference type="ChEBI" id="CHEBI:37563"/>
        <dbReference type="ChEBI" id="CHEBI:57823"/>
        <dbReference type="ChEBI" id="CHEBI:58262"/>
        <dbReference type="EC" id="2.7.7.60"/>
    </reaction>
</comment>
<dbReference type="Pfam" id="PF01128">
    <property type="entry name" value="IspD"/>
    <property type="match status" value="1"/>
</dbReference>
<dbReference type="InterPro" id="IPR036571">
    <property type="entry name" value="MECDP_synthase_sf"/>
</dbReference>
<dbReference type="InterPro" id="IPR026596">
    <property type="entry name" value="IspD/F"/>
</dbReference>
<evidence type="ECO:0000256" key="10">
    <source>
        <dbReference type="ARBA" id="ARBA00022723"/>
    </source>
</evidence>
<keyword evidence="17" id="KW-1185">Reference proteome</keyword>
<dbReference type="InterPro" id="IPR020555">
    <property type="entry name" value="MECDP_synthase_CS"/>
</dbReference>
<dbReference type="PROSITE" id="PS01295">
    <property type="entry name" value="ISPD"/>
    <property type="match status" value="1"/>
</dbReference>
<evidence type="ECO:0000259" key="15">
    <source>
        <dbReference type="Pfam" id="PF02542"/>
    </source>
</evidence>
<dbReference type="SUPFAM" id="SSF69765">
    <property type="entry name" value="IpsF-like"/>
    <property type="match status" value="1"/>
</dbReference>
<dbReference type="GO" id="GO:0050518">
    <property type="term" value="F:2-C-methyl-D-erythritol 4-phosphate cytidylyltransferase activity"/>
    <property type="evidence" value="ECO:0007669"/>
    <property type="project" value="UniProtKB-UniRule"/>
</dbReference>
<comment type="similarity">
    <text evidence="14">In the N-terminal section; belongs to the IspD/TarI cytidylyltransferase family. IspD subfamily.</text>
</comment>
<sequence length="379" mass="39013">MTVAVIIVAAGRGSRAGGGTPKQWRDLAGVPVLARTVSAFRGLGRITVVLHPDDMVRGVALFGGTVTLVAGGATRDASVRAALESLTGSGVEKVLIHDGARPLVPRAVIAGVLAALDTAPAAAPALAVTDALWRGTGGRVSGTENREGLYRAQTPQGFRFAQILAAHRAHPGGAADDVEVARAAGLTVDITPGSEDNLKITFAEDFARAGAILAARKDRGMDVRTGNGYDVHAFCEGDGVILCGVKVPHTKALLGHSDADVGMHALTDAIYGALAEGDIGRHFPPSDPQWKGAASEIFLAHAAKLATDKGYRISNVDVTIVCERPKVGPHAAAMMAELARILGISPNRVSVKATTSERLGFTGREEGIAALATATLIGD</sequence>
<feature type="domain" description="2-C-methyl-D-erythritol 2,4-cyclodiphosphate synthase" evidence="15">
    <location>
        <begin position="224"/>
        <end position="376"/>
    </location>
</feature>
<keyword evidence="8 14" id="KW-0808">Transferase</keyword>
<dbReference type="InterPro" id="IPR018294">
    <property type="entry name" value="ISPD_synthase_CS"/>
</dbReference>